<accession>A0A9X3WDN4</accession>
<keyword evidence="5" id="KW-0436">Ligase</keyword>
<comment type="caution">
    <text evidence="5">The sequence shown here is derived from an EMBL/GenBank/DDBJ whole genome shotgun (WGS) entry which is preliminary data.</text>
</comment>
<protein>
    <recommendedName>
        <fullName evidence="3">Octanoyl-[GcvH]:protein N-octanoyltransferase</fullName>
        <ecNumber evidence="3">2.3.1.204</ecNumber>
    </recommendedName>
    <alternativeName>
        <fullName evidence="3">Octanoyl-[GcvH]:E2 amidotransferase</fullName>
    </alternativeName>
</protein>
<dbReference type="PANTHER" id="PTHR43679">
    <property type="entry name" value="OCTANOYLTRANSFERASE LIPM-RELATED"/>
    <property type="match status" value="1"/>
</dbReference>
<gene>
    <name evidence="3" type="primary">lipL</name>
    <name evidence="5" type="ORF">NC799_07730</name>
</gene>
<dbReference type="AlphaFoldDB" id="A0A9X3WDN4"/>
<dbReference type="SUPFAM" id="SSF55681">
    <property type="entry name" value="Class II aaRS and biotin synthetases"/>
    <property type="match status" value="1"/>
</dbReference>
<dbReference type="InterPro" id="IPR004143">
    <property type="entry name" value="BPL_LPL_catalytic"/>
</dbReference>
<dbReference type="GO" id="GO:0016874">
    <property type="term" value="F:ligase activity"/>
    <property type="evidence" value="ECO:0007669"/>
    <property type="project" value="UniProtKB-KW"/>
</dbReference>
<keyword evidence="6" id="KW-1185">Reference proteome</keyword>
<dbReference type="InterPro" id="IPR045864">
    <property type="entry name" value="aa-tRNA-synth_II/BPL/LPL"/>
</dbReference>
<comment type="function">
    <text evidence="3">Catalyzes the amidotransfer (transamidation) of the octanoyl moiety from octanoyl-GcvH to the lipoyl domain of the E2 subunit of lipoate-dependent enzymes.</text>
</comment>
<dbReference type="InterPro" id="IPR050664">
    <property type="entry name" value="Octanoyltrans_LipM/LipL"/>
</dbReference>
<evidence type="ECO:0000313" key="5">
    <source>
        <dbReference type="EMBL" id="MDC3416808.1"/>
    </source>
</evidence>
<name>A0A9X3WDN4_9BACI</name>
<comment type="pathway">
    <text evidence="3">Protein modification; protein lipoylation via endogenous pathway; protein N(6)-(lipoyl)lysine from octanoyl-[acyl-carrier-protein].</text>
</comment>
<reference evidence="5" key="1">
    <citation type="submission" date="2022-06" db="EMBL/GenBank/DDBJ databases">
        <title>Aquibacillus sp. a new bacterium isolated from soil saline samples.</title>
        <authorList>
            <person name="Galisteo C."/>
            <person name="De La Haba R."/>
            <person name="Sanchez-Porro C."/>
            <person name="Ventosa A."/>
        </authorList>
    </citation>
    <scope>NUCLEOTIDE SEQUENCE</scope>
    <source>
        <strain evidence="5">3ASR75-54</strain>
    </source>
</reference>
<evidence type="ECO:0000256" key="2">
    <source>
        <dbReference type="ARBA" id="ARBA00023315"/>
    </source>
</evidence>
<organism evidence="5 6">
    <name type="scientific">Aquibacillus salsiterrae</name>
    <dbReference type="NCBI Taxonomy" id="2950439"/>
    <lineage>
        <taxon>Bacteria</taxon>
        <taxon>Bacillati</taxon>
        <taxon>Bacillota</taxon>
        <taxon>Bacilli</taxon>
        <taxon>Bacillales</taxon>
        <taxon>Bacillaceae</taxon>
        <taxon>Aquibacillus</taxon>
    </lineage>
</organism>
<dbReference type="PANTHER" id="PTHR43679:SF2">
    <property type="entry name" value="OCTANOYL-[GCVH]:PROTEIN N-OCTANOYLTRANSFERASE"/>
    <property type="match status" value="1"/>
</dbReference>
<dbReference type="EMBL" id="JAMQKC010000004">
    <property type="protein sequence ID" value="MDC3416808.1"/>
    <property type="molecule type" value="Genomic_DNA"/>
</dbReference>
<evidence type="ECO:0000256" key="1">
    <source>
        <dbReference type="ARBA" id="ARBA00022679"/>
    </source>
</evidence>
<feature type="site" description="Lowers pKa of active site Cys" evidence="3">
    <location>
        <position position="160"/>
    </location>
</feature>
<evidence type="ECO:0000313" key="6">
    <source>
        <dbReference type="Proteomes" id="UP001145069"/>
    </source>
</evidence>
<dbReference type="EC" id="2.3.1.204" evidence="3"/>
<dbReference type="CDD" id="cd16443">
    <property type="entry name" value="LplA"/>
    <property type="match status" value="1"/>
</dbReference>
<comment type="miscellaneous">
    <text evidence="3">The reaction proceeds via a thioester-linked acyl-enzyme intermediate.</text>
</comment>
<dbReference type="PROSITE" id="PS51733">
    <property type="entry name" value="BPL_LPL_CATALYTIC"/>
    <property type="match status" value="1"/>
</dbReference>
<dbReference type="GO" id="GO:0009249">
    <property type="term" value="P:protein lipoylation"/>
    <property type="evidence" value="ECO:0007669"/>
    <property type="project" value="UniProtKB-UniRule"/>
</dbReference>
<dbReference type="GO" id="GO:0033819">
    <property type="term" value="F:lipoyl(octanoyl) transferase activity"/>
    <property type="evidence" value="ECO:0007669"/>
    <property type="project" value="InterPro"/>
</dbReference>
<evidence type="ECO:0000259" key="4">
    <source>
        <dbReference type="PROSITE" id="PS51733"/>
    </source>
</evidence>
<feature type="active site" description="Acyl-thioester intermediate" evidence="3">
    <location>
        <position position="148"/>
    </location>
</feature>
<proteinExistence type="inferred from homology"/>
<dbReference type="RefSeq" id="WP_272445828.1">
    <property type="nucleotide sequence ID" value="NZ_JAMQKC010000004.1"/>
</dbReference>
<dbReference type="Pfam" id="PF21948">
    <property type="entry name" value="LplA-B_cat"/>
    <property type="match status" value="1"/>
</dbReference>
<keyword evidence="1 3" id="KW-0808">Transferase</keyword>
<dbReference type="GO" id="GO:0009107">
    <property type="term" value="P:lipoate biosynthetic process"/>
    <property type="evidence" value="ECO:0007669"/>
    <property type="project" value="UniProtKB-UniRule"/>
</dbReference>
<dbReference type="InterPro" id="IPR024897">
    <property type="entry name" value="LipL"/>
</dbReference>
<sequence length="281" mass="31222">MSDWKNFFNKSHIRYIDDSDPTQLSSAMESFASDDALAISVGSGQSAPAMRLWVHDKTIVLGIPDAKLPYVDDAVKLLHTLGYNTVVRNSGGLAVVLDTGVLNLSFILPDVKKVAIRTGYEAMVHYVQELFRDLTDRIEAFEIVGSYCPGDYDLSIDGKKFAGISQRRVKNGIAVQIYLCVEGDGAWRAKVIQAFYEQGLRGEAGVFNYPTIEPNTMQSLSQLVGVKLSVNDVKKRILDSLTDYPIDTARLHGQELVDFEKRKIQMIERNKKALGLMTPKG</sequence>
<dbReference type="HAMAP" id="MF_02119">
    <property type="entry name" value="LipL"/>
    <property type="match status" value="1"/>
</dbReference>
<comment type="catalytic activity">
    <reaction evidence="3">
        <text>N(6)-octanoyl-L-lysyl-[glycine-cleavage complex H protein] + L-lysyl-[lipoyl-carrier protein] = N(6)-octanoyl-L-lysyl-[lipoyl-carrier protein] + L-lysyl-[glycine-cleavage complex H protein]</text>
        <dbReference type="Rhea" id="RHEA:20213"/>
        <dbReference type="Rhea" id="RHEA-COMP:10500"/>
        <dbReference type="Rhea" id="RHEA-COMP:10501"/>
        <dbReference type="Rhea" id="RHEA-COMP:10503"/>
        <dbReference type="Rhea" id="RHEA-COMP:10504"/>
        <dbReference type="ChEBI" id="CHEBI:29969"/>
        <dbReference type="ChEBI" id="CHEBI:78809"/>
        <dbReference type="EC" id="2.3.1.204"/>
    </reaction>
</comment>
<comment type="similarity">
    <text evidence="3">Belongs to the octanoyltransferase LipL family.</text>
</comment>
<dbReference type="Gene3D" id="3.30.930.10">
    <property type="entry name" value="Bira Bifunctional Protein, Domain 2"/>
    <property type="match status" value="1"/>
</dbReference>
<keyword evidence="2 3" id="KW-0012">Acyltransferase</keyword>
<feature type="domain" description="BPL/LPL catalytic" evidence="4">
    <location>
        <begin position="44"/>
        <end position="228"/>
    </location>
</feature>
<dbReference type="Proteomes" id="UP001145069">
    <property type="component" value="Unassembled WGS sequence"/>
</dbReference>
<evidence type="ECO:0000256" key="3">
    <source>
        <dbReference type="HAMAP-Rule" id="MF_02119"/>
    </source>
</evidence>